<keyword evidence="2 3" id="KW-0143">Chaperone</keyword>
<name>A0A0G1S6C9_9BACT</name>
<sequence length="159" mass="18059">MSKKTTAETLKGQIKVLDENWKRALADYQNLLRRVEHDKKEFIRLSNANIIARLLPSLDIMELSASHSQDLGVQMAARQFREALTAEGLETISPQEKDPFNPEFQECTETLPAESDHAENTIAELVLKGYRIGDYVLRPAKVKVYKTETQKSQTADNIN</sequence>
<dbReference type="PRINTS" id="PR00773">
    <property type="entry name" value="GRPEPROTEIN"/>
</dbReference>
<comment type="similarity">
    <text evidence="1 3 4">Belongs to the GrpE family.</text>
</comment>
<dbReference type="AlphaFoldDB" id="A0A0G1S6C9"/>
<dbReference type="Pfam" id="PF01025">
    <property type="entry name" value="GrpE"/>
    <property type="match status" value="1"/>
</dbReference>
<evidence type="ECO:0000313" key="6">
    <source>
        <dbReference type="Proteomes" id="UP000034502"/>
    </source>
</evidence>
<evidence type="ECO:0000256" key="1">
    <source>
        <dbReference type="ARBA" id="ARBA00009054"/>
    </source>
</evidence>
<comment type="function">
    <text evidence="3">Participates actively in the response to hyperosmotic and heat shock by preventing the aggregation of stress-denatured proteins, in association with DnaK and GrpE. It is the nucleotide exchange factor for DnaK and may function as a thermosensor. Unfolded proteins bind initially to DnaJ; upon interaction with the DnaJ-bound protein, DnaK hydrolyzes its bound ATP, resulting in the formation of a stable complex. GrpE releases ADP from DnaK; ATP binding to DnaK triggers the release of the substrate protein, thus completing the reaction cycle. Several rounds of ATP-dependent interactions between DnaJ, DnaK and GrpE are required for fully efficient folding.</text>
</comment>
<proteinExistence type="inferred from homology"/>
<dbReference type="InterPro" id="IPR000740">
    <property type="entry name" value="GrpE"/>
</dbReference>
<keyword evidence="3" id="KW-0346">Stress response</keyword>
<dbReference type="Gene3D" id="3.90.20.20">
    <property type="match status" value="1"/>
</dbReference>
<dbReference type="SUPFAM" id="SSF58014">
    <property type="entry name" value="Coiled-coil domain of nucleotide exchange factor GrpE"/>
    <property type="match status" value="1"/>
</dbReference>
<comment type="subunit">
    <text evidence="3">Homodimer.</text>
</comment>
<evidence type="ECO:0000256" key="3">
    <source>
        <dbReference type="HAMAP-Rule" id="MF_01151"/>
    </source>
</evidence>
<dbReference type="InterPro" id="IPR009012">
    <property type="entry name" value="GrpE_head"/>
</dbReference>
<dbReference type="PANTHER" id="PTHR21237">
    <property type="entry name" value="GRPE PROTEIN"/>
    <property type="match status" value="1"/>
</dbReference>
<dbReference type="GO" id="GO:0051082">
    <property type="term" value="F:unfolded protein binding"/>
    <property type="evidence" value="ECO:0007669"/>
    <property type="project" value="TreeGrafter"/>
</dbReference>
<reference evidence="5 6" key="1">
    <citation type="journal article" date="2015" name="Nature">
        <title>rRNA introns, odd ribosomes, and small enigmatic genomes across a large radiation of phyla.</title>
        <authorList>
            <person name="Brown C.T."/>
            <person name="Hug L.A."/>
            <person name="Thomas B.C."/>
            <person name="Sharon I."/>
            <person name="Castelle C.J."/>
            <person name="Singh A."/>
            <person name="Wilkins M.J."/>
            <person name="Williams K.H."/>
            <person name="Banfield J.F."/>
        </authorList>
    </citation>
    <scope>NUCLEOTIDE SEQUENCE [LARGE SCALE GENOMIC DNA]</scope>
</reference>
<evidence type="ECO:0000256" key="2">
    <source>
        <dbReference type="ARBA" id="ARBA00023186"/>
    </source>
</evidence>
<dbReference type="CDD" id="cd00446">
    <property type="entry name" value="GrpE"/>
    <property type="match status" value="1"/>
</dbReference>
<dbReference type="GO" id="GO:0051087">
    <property type="term" value="F:protein-folding chaperone binding"/>
    <property type="evidence" value="ECO:0007669"/>
    <property type="project" value="InterPro"/>
</dbReference>
<accession>A0A0G1S6C9</accession>
<dbReference type="STRING" id="1618364.UX86_C0002G0035"/>
<evidence type="ECO:0000313" key="5">
    <source>
        <dbReference type="EMBL" id="KKU65069.1"/>
    </source>
</evidence>
<keyword evidence="3" id="KW-0963">Cytoplasm</keyword>
<organism evidence="5 6">
    <name type="scientific">Candidatus Amesbacteria bacterium GW2011_GWC1_47_15</name>
    <dbReference type="NCBI Taxonomy" id="1618364"/>
    <lineage>
        <taxon>Bacteria</taxon>
        <taxon>Candidatus Amesiibacteriota</taxon>
    </lineage>
</organism>
<dbReference type="Proteomes" id="UP000034502">
    <property type="component" value="Unassembled WGS sequence"/>
</dbReference>
<comment type="caution">
    <text evidence="5">The sequence shown here is derived from an EMBL/GenBank/DDBJ whole genome shotgun (WGS) entry which is preliminary data.</text>
</comment>
<dbReference type="EMBL" id="LCNU01000002">
    <property type="protein sequence ID" value="KKU65069.1"/>
    <property type="molecule type" value="Genomic_DNA"/>
</dbReference>
<dbReference type="Gene3D" id="2.30.22.10">
    <property type="entry name" value="Head domain of nucleotide exchange factor GrpE"/>
    <property type="match status" value="1"/>
</dbReference>
<dbReference type="SUPFAM" id="SSF51064">
    <property type="entry name" value="Head domain of nucleotide exchange factor GrpE"/>
    <property type="match status" value="1"/>
</dbReference>
<dbReference type="GO" id="GO:0005737">
    <property type="term" value="C:cytoplasm"/>
    <property type="evidence" value="ECO:0007669"/>
    <property type="project" value="UniProtKB-SubCell"/>
</dbReference>
<evidence type="ECO:0000256" key="4">
    <source>
        <dbReference type="RuleBase" id="RU004478"/>
    </source>
</evidence>
<gene>
    <name evidence="3" type="primary">grpE</name>
    <name evidence="5" type="ORF">UX86_C0002G0035</name>
</gene>
<dbReference type="GO" id="GO:0000774">
    <property type="term" value="F:adenyl-nucleotide exchange factor activity"/>
    <property type="evidence" value="ECO:0007669"/>
    <property type="project" value="InterPro"/>
</dbReference>
<comment type="subcellular location">
    <subcellularLocation>
        <location evidence="3">Cytoplasm</location>
    </subcellularLocation>
</comment>
<dbReference type="HAMAP" id="MF_01151">
    <property type="entry name" value="GrpE"/>
    <property type="match status" value="1"/>
</dbReference>
<dbReference type="GO" id="GO:0006457">
    <property type="term" value="P:protein folding"/>
    <property type="evidence" value="ECO:0007669"/>
    <property type="project" value="InterPro"/>
</dbReference>
<dbReference type="GO" id="GO:0042803">
    <property type="term" value="F:protein homodimerization activity"/>
    <property type="evidence" value="ECO:0007669"/>
    <property type="project" value="InterPro"/>
</dbReference>
<dbReference type="PANTHER" id="PTHR21237:SF23">
    <property type="entry name" value="GRPE PROTEIN HOMOLOG, MITOCHONDRIAL"/>
    <property type="match status" value="1"/>
</dbReference>
<dbReference type="InterPro" id="IPR013805">
    <property type="entry name" value="GrpE_CC"/>
</dbReference>
<protein>
    <recommendedName>
        <fullName evidence="3">Protein GrpE</fullName>
    </recommendedName>
    <alternativeName>
        <fullName evidence="3">HSP-70 cofactor</fullName>
    </alternativeName>
</protein>